<sequence length="533" mass="60361">MERNPREINSYNFDPFLEWRNQVDYYRDDPFIQQVLKCYTGDKFEMVDQAAGEVSEKASFRWRDLADAIAWPEKRPYMMHYDGHNHRIDRIVRPMETRVMEEEVFKEALFSKKTDPWVKLIKMYLIYQNSEACIACPVTCTEGLVAIIEQFADTPELKQIVQHCKEGIDGDFAIGAQYLSEIHGGSDVPANVLEAVEQDGTWRLYGTKFFCSATHADYAVVTARPKGAEKVALFVVPSWLPGNKEKEIRNGYTIDRIKWKMGTSELTTAELTFDGAVAYPVGPLDRGVANVAGVVLTYSRLTVGLSGAASMTRAAREAKKYSEYREAFGMPINRFPLVAGQIREMETAARRTTAGAFRLYRDFLALEGGLKGGMTNDETQAQKRHRFDIRELIMLQKITASWDTVDITRLAMSIFGGHGVMEDFSSLPRIYRDGAVNELWEGPRNVLLTQIYRDIQKAKSWYPPEEFVAGVLKGAESEAATALAEEIRELIAVAEPFGTDDASLDFWKQWDGFCHRLFHAYQDLALSEVMASA</sequence>
<dbReference type="Gene3D" id="1.20.140.10">
    <property type="entry name" value="Butyryl-CoA Dehydrogenase, subunit A, domain 3"/>
    <property type="match status" value="1"/>
</dbReference>
<evidence type="ECO:0000259" key="5">
    <source>
        <dbReference type="Pfam" id="PF00441"/>
    </source>
</evidence>
<gene>
    <name evidence="7" type="ORF">HNR65_000887</name>
</gene>
<dbReference type="EMBL" id="JACDUS010000002">
    <property type="protein sequence ID" value="MBA2880569.1"/>
    <property type="molecule type" value="Genomic_DNA"/>
</dbReference>
<evidence type="ECO:0000313" key="7">
    <source>
        <dbReference type="EMBL" id="MBA2880569.1"/>
    </source>
</evidence>
<dbReference type="InterPro" id="IPR009075">
    <property type="entry name" value="AcylCo_DH/oxidase_C"/>
</dbReference>
<accession>A0A7W0C7G5</accession>
<evidence type="ECO:0000256" key="4">
    <source>
        <dbReference type="RuleBase" id="RU362125"/>
    </source>
</evidence>
<dbReference type="GO" id="GO:0003995">
    <property type="term" value="F:acyl-CoA dehydrogenase activity"/>
    <property type="evidence" value="ECO:0007669"/>
    <property type="project" value="TreeGrafter"/>
</dbReference>
<keyword evidence="3 4" id="KW-0274">FAD</keyword>
<keyword evidence="4" id="KW-0560">Oxidoreductase</keyword>
<evidence type="ECO:0000256" key="3">
    <source>
        <dbReference type="ARBA" id="ARBA00022827"/>
    </source>
</evidence>
<evidence type="ECO:0000313" key="8">
    <source>
        <dbReference type="Proteomes" id="UP000525298"/>
    </source>
</evidence>
<keyword evidence="8" id="KW-1185">Reference proteome</keyword>
<dbReference type="RefSeq" id="WP_181550240.1">
    <property type="nucleotide sequence ID" value="NZ_JACDUS010000002.1"/>
</dbReference>
<keyword evidence="2 4" id="KW-0285">Flavoprotein</keyword>
<dbReference type="PANTHER" id="PTHR42707:SF2">
    <property type="entry name" value="ACD11 DEHYDROGENASE"/>
    <property type="match status" value="1"/>
</dbReference>
<dbReference type="InterPro" id="IPR006091">
    <property type="entry name" value="Acyl-CoA_Oxase/DH_mid-dom"/>
</dbReference>
<dbReference type="Gene3D" id="2.40.110.20">
    <property type="match status" value="1"/>
</dbReference>
<organism evidence="7 8">
    <name type="scientific">Desulfosalsimonas propionicica</name>
    <dbReference type="NCBI Taxonomy" id="332175"/>
    <lineage>
        <taxon>Bacteria</taxon>
        <taxon>Pseudomonadati</taxon>
        <taxon>Thermodesulfobacteriota</taxon>
        <taxon>Desulfobacteria</taxon>
        <taxon>Desulfobacterales</taxon>
        <taxon>Desulfosalsimonadaceae</taxon>
        <taxon>Desulfosalsimonas</taxon>
    </lineage>
</organism>
<dbReference type="SUPFAM" id="SSF56645">
    <property type="entry name" value="Acyl-CoA dehydrogenase NM domain-like"/>
    <property type="match status" value="1"/>
</dbReference>
<proteinExistence type="inferred from homology"/>
<dbReference type="SUPFAM" id="SSF47203">
    <property type="entry name" value="Acyl-CoA dehydrogenase C-terminal domain-like"/>
    <property type="match status" value="1"/>
</dbReference>
<dbReference type="Pfam" id="PF00441">
    <property type="entry name" value="Acyl-CoA_dh_1"/>
    <property type="match status" value="1"/>
</dbReference>
<name>A0A7W0C7G5_9BACT</name>
<dbReference type="AlphaFoldDB" id="A0A7W0C7G5"/>
<dbReference type="InterPro" id="IPR052904">
    <property type="entry name" value="Acyl-CoA_dehydrogenase-like"/>
</dbReference>
<comment type="similarity">
    <text evidence="1 4">Belongs to the acyl-CoA dehydrogenase family.</text>
</comment>
<comment type="cofactor">
    <cofactor evidence="4">
        <name>FAD</name>
        <dbReference type="ChEBI" id="CHEBI:57692"/>
    </cofactor>
</comment>
<reference evidence="7 8" key="1">
    <citation type="submission" date="2020-07" db="EMBL/GenBank/DDBJ databases">
        <title>Genomic Encyclopedia of Type Strains, Phase IV (KMG-IV): sequencing the most valuable type-strain genomes for metagenomic binning, comparative biology and taxonomic classification.</title>
        <authorList>
            <person name="Goeker M."/>
        </authorList>
    </citation>
    <scope>NUCLEOTIDE SEQUENCE [LARGE SCALE GENOMIC DNA]</scope>
    <source>
        <strain evidence="7 8">DSM 17721</strain>
    </source>
</reference>
<protein>
    <submittedName>
        <fullName evidence="7">Alkylation response protein AidB-like acyl-CoA dehydrogenase</fullName>
    </submittedName>
</protein>
<feature type="domain" description="Acyl-CoA dehydrogenase/oxidase C-terminal" evidence="5">
    <location>
        <begin position="291"/>
        <end position="454"/>
    </location>
</feature>
<feature type="domain" description="Acyl-CoA oxidase/dehydrogenase middle" evidence="6">
    <location>
        <begin position="178"/>
        <end position="275"/>
    </location>
</feature>
<evidence type="ECO:0000256" key="1">
    <source>
        <dbReference type="ARBA" id="ARBA00009347"/>
    </source>
</evidence>
<evidence type="ECO:0000259" key="6">
    <source>
        <dbReference type="Pfam" id="PF02770"/>
    </source>
</evidence>
<dbReference type="PANTHER" id="PTHR42707">
    <property type="entry name" value="ACYL-COA DEHYDROGENASE"/>
    <property type="match status" value="1"/>
</dbReference>
<dbReference type="Proteomes" id="UP000525298">
    <property type="component" value="Unassembled WGS sequence"/>
</dbReference>
<evidence type="ECO:0000256" key="2">
    <source>
        <dbReference type="ARBA" id="ARBA00022630"/>
    </source>
</evidence>
<dbReference type="Pfam" id="PF02770">
    <property type="entry name" value="Acyl-CoA_dh_M"/>
    <property type="match status" value="1"/>
</dbReference>
<comment type="caution">
    <text evidence="7">The sequence shown here is derived from an EMBL/GenBank/DDBJ whole genome shotgun (WGS) entry which is preliminary data.</text>
</comment>
<dbReference type="InterPro" id="IPR036250">
    <property type="entry name" value="AcylCo_DH-like_C"/>
</dbReference>
<dbReference type="InterPro" id="IPR009100">
    <property type="entry name" value="AcylCoA_DH/oxidase_NM_dom_sf"/>
</dbReference>